<keyword evidence="2" id="KW-0472">Membrane</keyword>
<evidence type="ECO:0000256" key="2">
    <source>
        <dbReference type="SAM" id="Phobius"/>
    </source>
</evidence>
<feature type="compositionally biased region" description="Polar residues" evidence="1">
    <location>
        <begin position="358"/>
        <end position="376"/>
    </location>
</feature>
<dbReference type="GeneID" id="28886019"/>
<feature type="transmembrane region" description="Helical" evidence="2">
    <location>
        <begin position="555"/>
        <end position="576"/>
    </location>
</feature>
<gene>
    <name evidence="3" type="ORF">VFPFJ_03888</name>
</gene>
<evidence type="ECO:0000313" key="3">
    <source>
        <dbReference type="EMBL" id="OAQ92148.1"/>
    </source>
</evidence>
<dbReference type="EMBL" id="LSBI01000003">
    <property type="protein sequence ID" value="OAQ92148.1"/>
    <property type="molecule type" value="Genomic_DNA"/>
</dbReference>
<accession>A0A179HR69</accession>
<reference evidence="3 4" key="1">
    <citation type="submission" date="2016-02" db="EMBL/GenBank/DDBJ databases">
        <title>Biosynthesis of antibiotic leucinostatins and their inhibition on Phytophthora in bio-control Purpureocillium lilacinum.</title>
        <authorList>
            <person name="Wang G."/>
            <person name="Liu Z."/>
            <person name="Lin R."/>
            <person name="Li E."/>
            <person name="Mao Z."/>
            <person name="Ling J."/>
            <person name="Yin W."/>
            <person name="Xie B."/>
        </authorList>
    </citation>
    <scope>NUCLEOTIDE SEQUENCE [LARGE SCALE GENOMIC DNA]</scope>
    <source>
        <strain evidence="3">PLFJ-1</strain>
    </source>
</reference>
<feature type="region of interest" description="Disordered" evidence="1">
    <location>
        <begin position="350"/>
        <end position="376"/>
    </location>
</feature>
<dbReference type="AlphaFoldDB" id="A0A179HR69"/>
<organism evidence="3 4">
    <name type="scientific">Purpureocillium lilacinum</name>
    <name type="common">Paecilomyces lilacinus</name>
    <dbReference type="NCBI Taxonomy" id="33203"/>
    <lineage>
        <taxon>Eukaryota</taxon>
        <taxon>Fungi</taxon>
        <taxon>Dikarya</taxon>
        <taxon>Ascomycota</taxon>
        <taxon>Pezizomycotina</taxon>
        <taxon>Sordariomycetes</taxon>
        <taxon>Hypocreomycetidae</taxon>
        <taxon>Hypocreales</taxon>
        <taxon>Ophiocordycipitaceae</taxon>
        <taxon>Purpureocillium</taxon>
    </lineage>
</organism>
<protein>
    <submittedName>
        <fullName evidence="3">Uncharacterized protein</fullName>
    </submittedName>
</protein>
<evidence type="ECO:0000256" key="1">
    <source>
        <dbReference type="SAM" id="MobiDB-lite"/>
    </source>
</evidence>
<keyword evidence="2" id="KW-1133">Transmembrane helix</keyword>
<sequence length="779" mass="86838">MPALDPRLVVDDLPTFDDLAEYDVDEEQQLRLWDMEVKRLVDAVQPGTPLQAFNGTEALNVDSRRSYEILSDLADGLVVALAVLDHDGQNLVVDHQKGLFEKHLFQRSRQTLERFCDAEAEPHHSDSDQPTASAEDRFRFVDHCTAVIARVLLAAAEGKHWQIFILATLVKISTKLKVVLAKPAQCARVSLDNNAAGPYMEKLSIPDHGHRERRQQGFDVKGFQSDSPMNPLLQSILAARGGQPNKSDYEGREDVLKTFYFIQCTKYRLVMLLMFEYLMVPLRGSYRLVKSSLTSFEICAMVYETGFEQFRTMVFQDNCMDLSGSSDPGMISVAHGAFVVLKEAIKASKGLSAPPRNTGDNQASHGSPGNEATNESAGTHLSWSFWIDETGSQTVQELDLRSMSQVITVLIPLLMARPESIYQISKFVNMVIFADLDGNRQDNPVKPKTHEAYTAFVCLTTKDFVLNQQKTFADHEHTTSLSHALMRRTNVLAGDRIGVVRRTSSFPNPDQIAEAEDQATIQSRVRAHQEELKKVSAQMSEWVVEETGIMVNTKLYVTSVMAVATLLVCGGISVGASIGERITGVDPFNIATFCWVLAAFVILFCKTVRVHDWPWNDFFHRRVLCKSVTELSSVTGVKPDLILAKLLHDESRTLLETRGPYNCVFNRKSESQDGFSINVPISTWTMLLSGLIMVEVEGEQGGGLVCLDLRRGAKLLSVENLGSHDSEEGKKFIFCDRLPGQDEKLVSGGGADRMQLKRGQEMVWMRAVGVYENANAEFV</sequence>
<feature type="transmembrane region" description="Helical" evidence="2">
    <location>
        <begin position="588"/>
        <end position="605"/>
    </location>
</feature>
<name>A0A179HR69_PURLI</name>
<evidence type="ECO:0000313" key="4">
    <source>
        <dbReference type="Proteomes" id="UP000078340"/>
    </source>
</evidence>
<dbReference type="STRING" id="33203.A0A179HR69"/>
<keyword evidence="2" id="KW-0812">Transmembrane</keyword>
<dbReference type="Proteomes" id="UP000078340">
    <property type="component" value="Unassembled WGS sequence"/>
</dbReference>
<comment type="caution">
    <text evidence="3">The sequence shown here is derived from an EMBL/GenBank/DDBJ whole genome shotgun (WGS) entry which is preliminary data.</text>
</comment>
<dbReference type="KEGG" id="plj:28886019"/>
<dbReference type="OMA" id="DRPISMW"/>
<proteinExistence type="predicted"/>